<keyword evidence="2" id="KW-1185">Reference proteome</keyword>
<reference evidence="1" key="1">
    <citation type="submission" date="2022-04" db="EMBL/GenBank/DDBJ databases">
        <title>Jade perch genome.</title>
        <authorList>
            <person name="Chao B."/>
        </authorList>
    </citation>
    <scope>NUCLEOTIDE SEQUENCE</scope>
    <source>
        <strain evidence="1">CB-2022</strain>
    </source>
</reference>
<sequence length="1869" mass="204028">MTEAYSEPAGPPTTYTIITLPHSPVETSVVLPFLPSSDRTATMGQKLEKLSEKVEESFDTSDWAEQTGETEKSETVEQDESRDQGGGGFATPQSIGGISGISVGGPATGQTGEITVTSARTDPQTGQPIRPLGQREHPLSTTGERVGGDRVSRSATRTVEESKSVLNPKETRQASKRKQGSESKAVACTGTAAMEEQGSGKKSELGSTKVGPDAQTASCDSTNEGDFVVLQKDETWMSCDGENNNAFGSKVKTESLQSSIKRGAEEDASASYSDDDPQQSSENTPQKRGIEKASRGNSHTLPVMADTVEAHAMSSPSACFERQMGQHLVEVTGSRCRLKGVSRVGAAHAETTGRANTERGQNVNDHGEGAVSTNITKEHLSAQNNSGEKKRSRSTDDSENIFGEGVQEEPGGERERKSNREPYLEKAEPSLRESGNQDKESHNSGFIAQKQQAGADQSPQSRFAGVVSKRAKAGPLSCSKKEESQADDSQPPEDKSHSSAKPLLQDRPSFTLEQCNLIPLPGNEGSDGKIQVACLKKESELVCFSAIITPPPITHLLPKRDTSMATQPSTSMENSQMAPDTSPALCDLKDESMLKERPKVKGPPPPVPKKPKNPFIKLKTAQLMSTDGQRRHKDHPRSEERVKRRHTFHFNKDPPCKPPVNQDMCLLWDERGTYMPTSRRPLSVDLSPWEHLSLRQMDDQYGDMIDFEYCARIEKQPPQEDLHNLDMLQRRAFLERRSRFKSSPPPVAKKSQNPYASTESLHTSKATTENEIQRPKPACSRRRDIHPELQSERVSTQVKDRTEYSADRDSGSGSEVGSYKPVAEIIKETNQMQRHQCRAKPERPKAQVQVAEQSPSVKVSQMKNAFDVPKKSKERAPESQPSPKKDMLRRVVRQSKFRHVFGQAVRNDQCYDDIRVSRVTWDSSFCAVNPKFVAIIIDASGGGAFLVLPLQKTGRIDKVYPTVCGHTGPVLDIDWCPHNDLVIASGSEDCTVMVWQIPENGLETPLSEPVVVLEGHSKRVGIVSWHPTARNVLLSAGCDNQIVIWNVGTGEAMINLEDMHPDVIFSVSWSRNGSLLCTACKDKKVRVIDPRKKKVIAEKDKAHEGARPMRAIFLADGNIFTTGFSRMSERQLALWKTDNMDEPICVQEMDSSNGVLLPFYDPDTNVVYLCGKGDSSIRYFEITDEAPFVHYLNTFSTKEPQRGMGYMPKRGLDVNKCEIARFYKLHERKCEPIIMTVPRKSDLFQDDLYPDTAGPDPTLEAEEWFAGKNGGPILISLKDGYVSTKNRDLKVVKTNVLETKPATKAENISTVQKHASPQPSVVNQKMEDKLEEVLREFKSLRDRVILQDRRIARLEEQVAKVAILLIDNHQIYECGRIPEFFLFVPVLLGFNLTLGFTVEGMGAPTTMPLSMKTYLTLLWGISVLFSTECVSLPITEVSGVTSTAEPAETTQQLISAHEVHNKTEPQPDATHRPTHQPAEVIAAATADTPVSISSPTEETEETMITHRISNDNTPSLVTMNTVAPTESSSGPRLPQTAAATTAVGEAQLSHSTAIAAPASTTASETAKPPEDKLHGESLTTSSDMTAPPTTSATTSSSPHLTPTINPEVTSELFPTTSTAPNTTLAAVIIQDHSTLPASATTTTANPTSETTPAFDPTAVPFPTSEIPSPSTVVSSTSQLTFKTRTHIPTSQFPDSAGSRSTPAASFSTDSDTTTTAAVSTSPAGILIPIVPTRGPIPMAISTPATTTAPQEVSKSQPGTEVQTCSTKGIVKKCLIVIASLAALATIFMISTIVLCTKLSAKKYKAKRPQQATEMMCISALLPERTYNYSRQRNPVSNGVLVMHTGGDSDEDERDTLTLSSFLPENDRLA</sequence>
<dbReference type="EMBL" id="CM041545">
    <property type="protein sequence ID" value="KAI3362300.1"/>
    <property type="molecule type" value="Genomic_DNA"/>
</dbReference>
<name>A0ACB8W2U0_9TELE</name>
<comment type="caution">
    <text evidence="1">The sequence shown here is derived from an EMBL/GenBank/DDBJ whole genome shotgun (WGS) entry which is preliminary data.</text>
</comment>
<organism evidence="1 2">
    <name type="scientific">Scortum barcoo</name>
    <name type="common">barcoo grunter</name>
    <dbReference type="NCBI Taxonomy" id="214431"/>
    <lineage>
        <taxon>Eukaryota</taxon>
        <taxon>Metazoa</taxon>
        <taxon>Chordata</taxon>
        <taxon>Craniata</taxon>
        <taxon>Vertebrata</taxon>
        <taxon>Euteleostomi</taxon>
        <taxon>Actinopterygii</taxon>
        <taxon>Neopterygii</taxon>
        <taxon>Teleostei</taxon>
        <taxon>Neoteleostei</taxon>
        <taxon>Acanthomorphata</taxon>
        <taxon>Eupercaria</taxon>
        <taxon>Centrarchiformes</taxon>
        <taxon>Terapontoidei</taxon>
        <taxon>Terapontidae</taxon>
        <taxon>Scortum</taxon>
    </lineage>
</organism>
<proteinExistence type="predicted"/>
<gene>
    <name evidence="1" type="ORF">L3Q82_012614</name>
</gene>
<evidence type="ECO:0000313" key="2">
    <source>
        <dbReference type="Proteomes" id="UP000831701"/>
    </source>
</evidence>
<evidence type="ECO:0000313" key="1">
    <source>
        <dbReference type="EMBL" id="KAI3362300.1"/>
    </source>
</evidence>
<dbReference type="Proteomes" id="UP000831701">
    <property type="component" value="Chromosome 15"/>
</dbReference>
<protein>
    <submittedName>
        <fullName evidence="1">Uncharacterized protein</fullName>
    </submittedName>
</protein>
<accession>A0ACB8W2U0</accession>